<gene>
    <name evidence="1" type="ORF">L0668_01355</name>
</gene>
<dbReference type="RefSeq" id="WP_235310263.1">
    <property type="nucleotide sequence ID" value="NZ_JAKGAS010000001.1"/>
</dbReference>
<dbReference type="Pfam" id="PF04820">
    <property type="entry name" value="Trp_halogenase"/>
    <property type="match status" value="1"/>
</dbReference>
<keyword evidence="2" id="KW-1185">Reference proteome</keyword>
<dbReference type="InterPro" id="IPR033856">
    <property type="entry name" value="Trp_halogen"/>
</dbReference>
<organism evidence="1 2">
    <name type="scientific">Paraglaciecola algarum</name>
    <dbReference type="NCBI Taxonomy" id="3050085"/>
    <lineage>
        <taxon>Bacteria</taxon>
        <taxon>Pseudomonadati</taxon>
        <taxon>Pseudomonadota</taxon>
        <taxon>Gammaproteobacteria</taxon>
        <taxon>Alteromonadales</taxon>
        <taxon>Alteromonadaceae</taxon>
        <taxon>Paraglaciecola</taxon>
    </lineage>
</organism>
<evidence type="ECO:0000313" key="2">
    <source>
        <dbReference type="Proteomes" id="UP001521137"/>
    </source>
</evidence>
<name>A0ABS9D1E2_9ALTE</name>
<dbReference type="SUPFAM" id="SSF51905">
    <property type="entry name" value="FAD/NAD(P)-binding domain"/>
    <property type="match status" value="1"/>
</dbReference>
<protein>
    <submittedName>
        <fullName evidence="1">Tryptophan 7-halogenase</fullName>
    </submittedName>
</protein>
<comment type="caution">
    <text evidence="1">The sequence shown here is derived from an EMBL/GenBank/DDBJ whole genome shotgun (WGS) entry which is preliminary data.</text>
</comment>
<evidence type="ECO:0000313" key="1">
    <source>
        <dbReference type="EMBL" id="MCF2946739.1"/>
    </source>
</evidence>
<dbReference type="InterPro" id="IPR036188">
    <property type="entry name" value="FAD/NAD-bd_sf"/>
</dbReference>
<dbReference type="PANTHER" id="PTHR43747">
    <property type="entry name" value="FAD-BINDING PROTEIN"/>
    <property type="match status" value="1"/>
</dbReference>
<dbReference type="InterPro" id="IPR006905">
    <property type="entry name" value="Flavin_halogenase"/>
</dbReference>
<reference evidence="1 2" key="1">
    <citation type="submission" date="2022-01" db="EMBL/GenBank/DDBJ databases">
        <title>Paraglaciecola sp. G1-23.</title>
        <authorList>
            <person name="Jin M.S."/>
            <person name="Han D.M."/>
            <person name="Kim H.M."/>
            <person name="Jeon C.O."/>
        </authorList>
    </citation>
    <scope>NUCLEOTIDE SEQUENCE [LARGE SCALE GENOMIC DNA]</scope>
    <source>
        <strain evidence="1 2">G1-23</strain>
    </source>
</reference>
<dbReference type="PIRSF" id="PIRSF011396">
    <property type="entry name" value="Trp_halogenase"/>
    <property type="match status" value="1"/>
</dbReference>
<dbReference type="InterPro" id="IPR050816">
    <property type="entry name" value="Flavin-dep_Halogenase_NPB"/>
</dbReference>
<proteinExistence type="predicted"/>
<dbReference type="EMBL" id="JAKGAS010000001">
    <property type="protein sequence ID" value="MCF2946739.1"/>
    <property type="molecule type" value="Genomic_DNA"/>
</dbReference>
<dbReference type="Gene3D" id="3.50.50.60">
    <property type="entry name" value="FAD/NAD(P)-binding domain"/>
    <property type="match status" value="1"/>
</dbReference>
<dbReference type="Proteomes" id="UP001521137">
    <property type="component" value="Unassembled WGS sequence"/>
</dbReference>
<sequence length="496" mass="56414">MQQSKKQKIVIAGGGTAGWIAAAAIAKQLGRVVDVELVESDQIGTIAVGEATIPPMRTFHHLLGIDEQEFMRETSATFKLGISFENWKDQNQDYIHSFGKTGQESFFADFHHFWLRGLQEGHTADFSEYSLELQAAKAGKFVKSKNPEINYAYHLDATAYAKFLRKYSEERGIKRTEGKISKVNKDMKTGNITSLELGSGKTITGDFFIDCTGFKGLLIEQSLHTGYEDWSHWLPCDSAYVVQTKSTGEVLPYTRSIAHQAGWRWNIPLQHRMGNGLVYCSQYLGHDEAKKLLVDSIEGEMITEPRLINFRTGRRLKAWNKNCVALGLSSGFIEPLESTSIHLITTGIIRFIRMFPQAGIIDSTVDEFNRQTKLEIEQLRDFIVLHYNVTNRQDSAFWNHCKNMQIPETLAHRIDLFKQNAQAMQIDGEMFRVDSWTQVMFGQGVIPESYHPIVHAMSAKELSAFLTNYRKQIQQVVEKLPTHQAFIDQYCKIPSK</sequence>
<dbReference type="PANTHER" id="PTHR43747:SF4">
    <property type="entry name" value="FLAVIN-DEPENDENT TRYPTOPHAN HALOGENASE"/>
    <property type="match status" value="1"/>
</dbReference>
<accession>A0ABS9D1E2</accession>